<gene>
    <name evidence="3" type="primary">ucpA_2</name>
    <name evidence="3" type="ORF">SDC9_107274</name>
</gene>
<keyword evidence="2 3" id="KW-0560">Oxidoreductase</keyword>
<comment type="similarity">
    <text evidence="1">Belongs to the short-chain dehydrogenases/reductases (SDR) family.</text>
</comment>
<comment type="caution">
    <text evidence="3">The sequence shown here is derived from an EMBL/GenBank/DDBJ whole genome shotgun (WGS) entry which is preliminary data.</text>
</comment>
<dbReference type="PRINTS" id="PR00081">
    <property type="entry name" value="GDHRDH"/>
</dbReference>
<dbReference type="EC" id="1.-.-.-" evidence="3"/>
<name>A0A645BB74_9ZZZZ</name>
<dbReference type="PANTHER" id="PTHR43391">
    <property type="entry name" value="RETINOL DEHYDROGENASE-RELATED"/>
    <property type="match status" value="1"/>
</dbReference>
<dbReference type="Pfam" id="PF00106">
    <property type="entry name" value="adh_short"/>
    <property type="match status" value="1"/>
</dbReference>
<evidence type="ECO:0000313" key="3">
    <source>
        <dbReference type="EMBL" id="MPM60423.1"/>
    </source>
</evidence>
<sequence length="176" mass="19769">MVNNAGFGDFGHFSDTEWERHEQMIDLNMKTLSYFCYLFVQDWIPRKSGKILNIASTAAFQPGPGMSVYFASKAYVASFSQAIAYEFQKYGITVTALCPGPVRTNFGIAARMQHPNGFLKDMKTPLPGEVVAFGYRAMMKGKTLVIQGGLNKFVANLVRFIPRKWLITFSAKVISW</sequence>
<dbReference type="AlphaFoldDB" id="A0A645BB74"/>
<dbReference type="SUPFAM" id="SSF51735">
    <property type="entry name" value="NAD(P)-binding Rossmann-fold domains"/>
    <property type="match status" value="1"/>
</dbReference>
<dbReference type="EMBL" id="VSSQ01017797">
    <property type="protein sequence ID" value="MPM60423.1"/>
    <property type="molecule type" value="Genomic_DNA"/>
</dbReference>
<organism evidence="3">
    <name type="scientific">bioreactor metagenome</name>
    <dbReference type="NCBI Taxonomy" id="1076179"/>
    <lineage>
        <taxon>unclassified sequences</taxon>
        <taxon>metagenomes</taxon>
        <taxon>ecological metagenomes</taxon>
    </lineage>
</organism>
<dbReference type="InterPro" id="IPR036291">
    <property type="entry name" value="NAD(P)-bd_dom_sf"/>
</dbReference>
<protein>
    <submittedName>
        <fullName evidence="3">Oxidoreductase UcpA</fullName>
        <ecNumber evidence="3">1.-.-.-</ecNumber>
    </submittedName>
</protein>
<evidence type="ECO:0000256" key="2">
    <source>
        <dbReference type="ARBA" id="ARBA00023002"/>
    </source>
</evidence>
<dbReference type="Gene3D" id="3.40.50.720">
    <property type="entry name" value="NAD(P)-binding Rossmann-like Domain"/>
    <property type="match status" value="1"/>
</dbReference>
<accession>A0A645BB74</accession>
<reference evidence="3" key="1">
    <citation type="submission" date="2019-08" db="EMBL/GenBank/DDBJ databases">
        <authorList>
            <person name="Kucharzyk K."/>
            <person name="Murdoch R.W."/>
            <person name="Higgins S."/>
            <person name="Loffler F."/>
        </authorList>
    </citation>
    <scope>NUCLEOTIDE SEQUENCE</scope>
</reference>
<dbReference type="CDD" id="cd05233">
    <property type="entry name" value="SDR_c"/>
    <property type="match status" value="1"/>
</dbReference>
<evidence type="ECO:0000256" key="1">
    <source>
        <dbReference type="ARBA" id="ARBA00006484"/>
    </source>
</evidence>
<proteinExistence type="inferred from homology"/>
<dbReference type="GO" id="GO:0016491">
    <property type="term" value="F:oxidoreductase activity"/>
    <property type="evidence" value="ECO:0007669"/>
    <property type="project" value="UniProtKB-KW"/>
</dbReference>
<dbReference type="PANTHER" id="PTHR43391:SF12">
    <property type="entry name" value="OXIDOREDUCTASE EPHD-RELATED"/>
    <property type="match status" value="1"/>
</dbReference>
<dbReference type="InterPro" id="IPR002347">
    <property type="entry name" value="SDR_fam"/>
</dbReference>